<keyword evidence="6 7" id="KW-0472">Membrane</keyword>
<accession>A0ABW6IGF7</accession>
<comment type="subcellular location">
    <subcellularLocation>
        <location evidence="1 7">Cell membrane</location>
        <topology evidence="1 7">Multi-pass membrane protein</topology>
    </subcellularLocation>
</comment>
<evidence type="ECO:0000256" key="4">
    <source>
        <dbReference type="ARBA" id="ARBA00022692"/>
    </source>
</evidence>
<dbReference type="EMBL" id="JBHZOL010000085">
    <property type="protein sequence ID" value="MFE4107293.1"/>
    <property type="molecule type" value="Genomic_DNA"/>
</dbReference>
<dbReference type="NCBIfam" id="TIGR00427">
    <property type="entry name" value="NAAT family transporter"/>
    <property type="match status" value="1"/>
</dbReference>
<dbReference type="Proteomes" id="UP001600165">
    <property type="component" value="Unassembled WGS sequence"/>
</dbReference>
<dbReference type="PANTHER" id="PTHR33508">
    <property type="entry name" value="UPF0056 MEMBRANE PROTEIN YHCE"/>
    <property type="match status" value="1"/>
</dbReference>
<protein>
    <recommendedName>
        <fullName evidence="7">UPF0056 membrane protein</fullName>
    </recommendedName>
</protein>
<gene>
    <name evidence="8" type="ORF">ACFVKH_13445</name>
</gene>
<keyword evidence="5 7" id="KW-1133">Transmembrane helix</keyword>
<dbReference type="PANTHER" id="PTHR33508:SF1">
    <property type="entry name" value="UPF0056 MEMBRANE PROTEIN YHCE"/>
    <property type="match status" value="1"/>
</dbReference>
<evidence type="ECO:0000256" key="3">
    <source>
        <dbReference type="ARBA" id="ARBA00022475"/>
    </source>
</evidence>
<dbReference type="RefSeq" id="WP_377965866.1">
    <property type="nucleotide sequence ID" value="NZ_JBHZOL010000085.1"/>
</dbReference>
<evidence type="ECO:0000256" key="5">
    <source>
        <dbReference type="ARBA" id="ARBA00022989"/>
    </source>
</evidence>
<evidence type="ECO:0000313" key="8">
    <source>
        <dbReference type="EMBL" id="MFE4107293.1"/>
    </source>
</evidence>
<proteinExistence type="inferred from homology"/>
<evidence type="ECO:0000256" key="6">
    <source>
        <dbReference type="ARBA" id="ARBA00023136"/>
    </source>
</evidence>
<organism evidence="8 9">
    <name type="scientific">Almyronema epifaneia S1</name>
    <dbReference type="NCBI Taxonomy" id="2991925"/>
    <lineage>
        <taxon>Bacteria</taxon>
        <taxon>Bacillati</taxon>
        <taxon>Cyanobacteriota</taxon>
        <taxon>Cyanophyceae</taxon>
        <taxon>Nodosilineales</taxon>
        <taxon>Nodosilineaceae</taxon>
        <taxon>Almyronema</taxon>
        <taxon>Almyronema epifaneia</taxon>
    </lineage>
</organism>
<evidence type="ECO:0000256" key="1">
    <source>
        <dbReference type="ARBA" id="ARBA00004651"/>
    </source>
</evidence>
<comment type="similarity">
    <text evidence="2 7">Belongs to the UPF0056 (MarC) family.</text>
</comment>
<keyword evidence="9" id="KW-1185">Reference proteome</keyword>
<dbReference type="InterPro" id="IPR002771">
    <property type="entry name" value="Multi_antbiot-R_MarC"/>
</dbReference>
<evidence type="ECO:0000313" key="9">
    <source>
        <dbReference type="Proteomes" id="UP001600165"/>
    </source>
</evidence>
<evidence type="ECO:0000256" key="7">
    <source>
        <dbReference type="RuleBase" id="RU362048"/>
    </source>
</evidence>
<comment type="caution">
    <text evidence="7">Lacks conserved residue(s) required for the propagation of feature annotation.</text>
</comment>
<evidence type="ECO:0000256" key="2">
    <source>
        <dbReference type="ARBA" id="ARBA00009784"/>
    </source>
</evidence>
<comment type="caution">
    <text evidence="8">The sequence shown here is derived from an EMBL/GenBank/DDBJ whole genome shotgun (WGS) entry which is preliminary data.</text>
</comment>
<feature type="transmembrane region" description="Helical" evidence="7">
    <location>
        <begin position="48"/>
        <end position="69"/>
    </location>
</feature>
<keyword evidence="3" id="KW-1003">Cell membrane</keyword>
<reference evidence="8 9" key="1">
    <citation type="submission" date="2024-10" db="EMBL/GenBank/DDBJ databases">
        <authorList>
            <person name="Ratan Roy A."/>
            <person name="Morales Sandoval P.H."/>
            <person name="De Los Santos Villalobos S."/>
            <person name="Chakraborty S."/>
            <person name="Mukherjee J."/>
        </authorList>
    </citation>
    <scope>NUCLEOTIDE SEQUENCE [LARGE SCALE GENOMIC DNA]</scope>
    <source>
        <strain evidence="8 9">S1</strain>
    </source>
</reference>
<feature type="transmembrane region" description="Helical" evidence="7">
    <location>
        <begin position="151"/>
        <end position="172"/>
    </location>
</feature>
<feature type="transmembrane region" description="Helical" evidence="7">
    <location>
        <begin position="193"/>
        <end position="211"/>
    </location>
</feature>
<sequence>MQTFFEFAVGSLLALFPVVDPVGGAPIFLLLTTHASQSVRRQLAQRTALYVLLVLLLFLFIGGGILRFFGISLEVVRIAGGIVIFNAAWQTMNSQPKLSPRDNAAAIHRLEQHEDISLIPMTIPMLAGPGSIAVTLGLAAQAGRDFSTATFVNLTAAAIAIALVSLTVYLSLSSSTLLLKLLGDRGISAISRILGLFIMAIGVQLILNGLADWLELVGLR</sequence>
<name>A0ABW6IGF7_9CYAN</name>
<dbReference type="Pfam" id="PF01914">
    <property type="entry name" value="MarC"/>
    <property type="match status" value="1"/>
</dbReference>
<keyword evidence="4 7" id="KW-0812">Transmembrane</keyword>
<feature type="transmembrane region" description="Helical" evidence="7">
    <location>
        <begin position="118"/>
        <end position="139"/>
    </location>
</feature>